<feature type="transmembrane region" description="Helical" evidence="2">
    <location>
        <begin position="81"/>
        <end position="102"/>
    </location>
</feature>
<dbReference type="AlphaFoldDB" id="A0A937CQM2"/>
<keyword evidence="2" id="KW-0812">Transmembrane</keyword>
<gene>
    <name evidence="3" type="ORF">JJB09_21940</name>
</gene>
<dbReference type="InterPro" id="IPR003425">
    <property type="entry name" value="CCB3/YggT"/>
</dbReference>
<evidence type="ECO:0000256" key="2">
    <source>
        <dbReference type="SAM" id="Phobius"/>
    </source>
</evidence>
<keyword evidence="2" id="KW-0472">Membrane</keyword>
<reference evidence="3" key="1">
    <citation type="submission" date="2021-01" db="EMBL/GenBank/DDBJ databases">
        <title>Rhizobium sp. strain KVB221 16S ribosomal RNA gene Genome sequencing and assembly.</title>
        <authorList>
            <person name="Kang M."/>
        </authorList>
    </citation>
    <scope>NUCLEOTIDE SEQUENCE</scope>
    <source>
        <strain evidence="3">KVB221</strain>
    </source>
</reference>
<feature type="transmembrane region" description="Helical" evidence="2">
    <location>
        <begin position="20"/>
        <end position="40"/>
    </location>
</feature>
<keyword evidence="2" id="KW-1133">Transmembrane helix</keyword>
<dbReference type="GO" id="GO:0016020">
    <property type="term" value="C:membrane"/>
    <property type="evidence" value="ECO:0007669"/>
    <property type="project" value="InterPro"/>
</dbReference>
<organism evidence="3 4">
    <name type="scientific">Rhizobium setariae</name>
    <dbReference type="NCBI Taxonomy" id="2801340"/>
    <lineage>
        <taxon>Bacteria</taxon>
        <taxon>Pseudomonadati</taxon>
        <taxon>Pseudomonadota</taxon>
        <taxon>Alphaproteobacteria</taxon>
        <taxon>Hyphomicrobiales</taxon>
        <taxon>Rhizobiaceae</taxon>
        <taxon>Rhizobium/Agrobacterium group</taxon>
        <taxon>Rhizobium</taxon>
    </lineage>
</organism>
<dbReference type="Proteomes" id="UP000633219">
    <property type="component" value="Unassembled WGS sequence"/>
</dbReference>
<sequence length="106" mass="12332">MSVNVQTETNMIPLLNTLMYALNIYIWILIASAVFSWLYAFNVINSRNQFVNSLGRFFYAVTEPVLKPIRRYMPDLGGVDISPIIVFIIIYLIQQLIVYYLYPLAM</sequence>
<comment type="similarity">
    <text evidence="1">Belongs to the YggT family.</text>
</comment>
<keyword evidence="4" id="KW-1185">Reference proteome</keyword>
<dbReference type="PANTHER" id="PTHR33219:SF14">
    <property type="entry name" value="PROTEIN COFACTOR ASSEMBLY OF COMPLEX C SUBUNIT B CCB3, CHLOROPLASTIC-RELATED"/>
    <property type="match status" value="1"/>
</dbReference>
<protein>
    <submittedName>
        <fullName evidence="3">YggT family protein</fullName>
    </submittedName>
</protein>
<dbReference type="EMBL" id="JAEQNC010000015">
    <property type="protein sequence ID" value="MBL0374679.1"/>
    <property type="molecule type" value="Genomic_DNA"/>
</dbReference>
<dbReference type="PANTHER" id="PTHR33219">
    <property type="entry name" value="YLMG HOMOLOG PROTEIN 2, CHLOROPLASTIC"/>
    <property type="match status" value="1"/>
</dbReference>
<name>A0A937CQM2_9HYPH</name>
<comment type="caution">
    <text evidence="3">The sequence shown here is derived from an EMBL/GenBank/DDBJ whole genome shotgun (WGS) entry which is preliminary data.</text>
</comment>
<dbReference type="Pfam" id="PF02325">
    <property type="entry name" value="CCB3_YggT"/>
    <property type="match status" value="1"/>
</dbReference>
<accession>A0A937CQM2</accession>
<proteinExistence type="inferred from homology"/>
<evidence type="ECO:0000313" key="3">
    <source>
        <dbReference type="EMBL" id="MBL0374679.1"/>
    </source>
</evidence>
<evidence type="ECO:0000313" key="4">
    <source>
        <dbReference type="Proteomes" id="UP000633219"/>
    </source>
</evidence>
<evidence type="ECO:0000256" key="1">
    <source>
        <dbReference type="ARBA" id="ARBA00010894"/>
    </source>
</evidence>